<feature type="region of interest" description="Disordered" evidence="1">
    <location>
        <begin position="91"/>
        <end position="159"/>
    </location>
</feature>
<accession>A0ABN3H1E0</accession>
<evidence type="ECO:0000256" key="1">
    <source>
        <dbReference type="SAM" id="MobiDB-lite"/>
    </source>
</evidence>
<name>A0ABN3H1E0_9ACTN</name>
<protein>
    <submittedName>
        <fullName evidence="2">Uncharacterized protein</fullName>
    </submittedName>
</protein>
<keyword evidence="3" id="KW-1185">Reference proteome</keyword>
<gene>
    <name evidence="2" type="ORF">GCM10009855_02470</name>
</gene>
<evidence type="ECO:0000313" key="2">
    <source>
        <dbReference type="EMBL" id="GAA2366682.1"/>
    </source>
</evidence>
<organism evidence="2 3">
    <name type="scientific">Gordonia cholesterolivorans</name>
    <dbReference type="NCBI Taxonomy" id="559625"/>
    <lineage>
        <taxon>Bacteria</taxon>
        <taxon>Bacillati</taxon>
        <taxon>Actinomycetota</taxon>
        <taxon>Actinomycetes</taxon>
        <taxon>Mycobacteriales</taxon>
        <taxon>Gordoniaceae</taxon>
        <taxon>Gordonia</taxon>
    </lineage>
</organism>
<dbReference type="Proteomes" id="UP001501170">
    <property type="component" value="Unassembled WGS sequence"/>
</dbReference>
<feature type="compositionally biased region" description="Basic residues" evidence="1">
    <location>
        <begin position="142"/>
        <end position="153"/>
    </location>
</feature>
<evidence type="ECO:0000313" key="3">
    <source>
        <dbReference type="Proteomes" id="UP001501170"/>
    </source>
</evidence>
<comment type="caution">
    <text evidence="2">The sequence shown here is derived from an EMBL/GenBank/DDBJ whole genome shotgun (WGS) entry which is preliminary data.</text>
</comment>
<sequence length="159" mass="17349">MIEAGLPVPELQTRYRLPSGRTAICDYDWDGSVVAEFDGFGKYRREMRKPDQPADDVVIAEKLREDELRARSARGAVDDRTLGVRADGAAAATAAVAVRDPPRGIADARLGDETPVPDGGSVAGRRDVRRRSARRPSPVRGVGRRRTCGRRRGRDGARA</sequence>
<reference evidence="2 3" key="1">
    <citation type="journal article" date="2019" name="Int. J. Syst. Evol. Microbiol.">
        <title>The Global Catalogue of Microorganisms (GCM) 10K type strain sequencing project: providing services to taxonomists for standard genome sequencing and annotation.</title>
        <authorList>
            <consortium name="The Broad Institute Genomics Platform"/>
            <consortium name="The Broad Institute Genome Sequencing Center for Infectious Disease"/>
            <person name="Wu L."/>
            <person name="Ma J."/>
        </authorList>
    </citation>
    <scope>NUCLEOTIDE SEQUENCE [LARGE SCALE GENOMIC DNA]</scope>
    <source>
        <strain evidence="2 3">JCM 16227</strain>
    </source>
</reference>
<dbReference type="EMBL" id="BAAARB010000001">
    <property type="protein sequence ID" value="GAA2366682.1"/>
    <property type="molecule type" value="Genomic_DNA"/>
</dbReference>
<proteinExistence type="predicted"/>